<dbReference type="AlphaFoldDB" id="A0A0W0ZNJ7"/>
<evidence type="ECO:0000313" key="1">
    <source>
        <dbReference type="EMBL" id="KTD70339.1"/>
    </source>
</evidence>
<comment type="caution">
    <text evidence="1">The sequence shown here is derived from an EMBL/GenBank/DDBJ whole genome shotgun (WGS) entry which is preliminary data.</text>
</comment>
<dbReference type="PATRIC" id="fig|45074.5.peg.24"/>
<evidence type="ECO:0000313" key="2">
    <source>
        <dbReference type="Proteomes" id="UP000054703"/>
    </source>
</evidence>
<dbReference type="EMBL" id="LNYU01000002">
    <property type="protein sequence ID" value="KTD70339.1"/>
    <property type="molecule type" value="Genomic_DNA"/>
</dbReference>
<proteinExistence type="predicted"/>
<dbReference type="Proteomes" id="UP000054703">
    <property type="component" value="Unassembled WGS sequence"/>
</dbReference>
<dbReference type="RefSeq" id="WP_058512513.1">
    <property type="nucleotide sequence ID" value="NZ_CAAAIH010000031.1"/>
</dbReference>
<dbReference type="OrthoDB" id="9873263at2"/>
<organism evidence="1 2">
    <name type="scientific">Legionella santicrucis</name>
    <dbReference type="NCBI Taxonomy" id="45074"/>
    <lineage>
        <taxon>Bacteria</taxon>
        <taxon>Pseudomonadati</taxon>
        <taxon>Pseudomonadota</taxon>
        <taxon>Gammaproteobacteria</taxon>
        <taxon>Legionellales</taxon>
        <taxon>Legionellaceae</taxon>
        <taxon>Legionella</taxon>
    </lineage>
</organism>
<sequence>MTTEQNNLHSGNNQQYDDIEYAIYCEGLEKQYKQAKEDSLFEVLKILELDEEHSDSDLIQAVNYFKKNDGYIKKDAPVNFLTEREKRILNKDGKFRSGLYCMLLSIRFSEAIQNKSVFLQHSLKFAFDKT</sequence>
<name>A0A0W0ZNJ7_9GAMM</name>
<protein>
    <submittedName>
        <fullName evidence="1">Uncharacterized protein</fullName>
    </submittedName>
</protein>
<reference evidence="1 2" key="1">
    <citation type="submission" date="2015-11" db="EMBL/GenBank/DDBJ databases">
        <title>Genomic analysis of 38 Legionella species identifies large and diverse effector repertoires.</title>
        <authorList>
            <person name="Burstein D."/>
            <person name="Amaro F."/>
            <person name="Zusman T."/>
            <person name="Lifshitz Z."/>
            <person name="Cohen O."/>
            <person name="Gilbert J.A."/>
            <person name="Pupko T."/>
            <person name="Shuman H.A."/>
            <person name="Segal G."/>
        </authorList>
    </citation>
    <scope>NUCLEOTIDE SEQUENCE [LARGE SCALE GENOMIC DNA]</scope>
    <source>
        <strain evidence="1 2">SC-63-C7</strain>
    </source>
</reference>
<accession>A0A0W0ZNJ7</accession>
<keyword evidence="2" id="KW-1185">Reference proteome</keyword>
<gene>
    <name evidence="1" type="ORF">Lsan_0021</name>
</gene>